<protein>
    <submittedName>
        <fullName evidence="1">Uncharacterized protein</fullName>
    </submittedName>
</protein>
<dbReference type="AlphaFoldDB" id="A0A4P7NQG5"/>
<sequence length="106" mass="11733">TIHPVGSQPPVPRRSWVPVGARPRRELNNSASHITHEIEHHGTPRTGPPYGTVQYSTICQYCVACLASRGAAWQLPYVTVSIGSDHHRQEANARCQTKFPHGPQFS</sequence>
<evidence type="ECO:0000313" key="2">
    <source>
        <dbReference type="Proteomes" id="UP000294847"/>
    </source>
</evidence>
<accession>A0A4P7NQG5</accession>
<proteinExistence type="predicted"/>
<feature type="non-terminal residue" evidence="1">
    <location>
        <position position="1"/>
    </location>
</feature>
<name>A0A4P7NQG5_PYROR</name>
<organism evidence="1 2">
    <name type="scientific">Pyricularia oryzae</name>
    <name type="common">Rice blast fungus</name>
    <name type="synonym">Magnaporthe oryzae</name>
    <dbReference type="NCBI Taxonomy" id="318829"/>
    <lineage>
        <taxon>Eukaryota</taxon>
        <taxon>Fungi</taxon>
        <taxon>Dikarya</taxon>
        <taxon>Ascomycota</taxon>
        <taxon>Pezizomycotina</taxon>
        <taxon>Sordariomycetes</taxon>
        <taxon>Sordariomycetidae</taxon>
        <taxon>Magnaporthales</taxon>
        <taxon>Pyriculariaceae</taxon>
        <taxon>Pyricularia</taxon>
    </lineage>
</organism>
<evidence type="ECO:0000313" key="1">
    <source>
        <dbReference type="EMBL" id="QBZ64634.1"/>
    </source>
</evidence>
<gene>
    <name evidence="1" type="ORF">PoMZ_06332</name>
</gene>
<dbReference type="EMBL" id="CP034209">
    <property type="protein sequence ID" value="QBZ64634.1"/>
    <property type="molecule type" value="Genomic_DNA"/>
</dbReference>
<reference evidence="1 2" key="1">
    <citation type="journal article" date="2019" name="Mol. Biol. Evol.">
        <title>Blast fungal genomes show frequent chromosomal changes, gene gains and losses, and effector gene turnover.</title>
        <authorList>
            <person name="Gomez Luciano L.B."/>
            <person name="Jason Tsai I."/>
            <person name="Chuma I."/>
            <person name="Tosa Y."/>
            <person name="Chen Y.H."/>
            <person name="Li J.Y."/>
            <person name="Li M.Y."/>
            <person name="Jade Lu M.Y."/>
            <person name="Nakayashiki H."/>
            <person name="Li W.H."/>
        </authorList>
    </citation>
    <scope>NUCLEOTIDE SEQUENCE [LARGE SCALE GENOMIC DNA]</scope>
    <source>
        <strain evidence="1">MZ5-1-6</strain>
    </source>
</reference>
<dbReference type="Proteomes" id="UP000294847">
    <property type="component" value="Chromosome 6"/>
</dbReference>